<feature type="compositionally biased region" description="Basic and acidic residues" evidence="16">
    <location>
        <begin position="1011"/>
        <end position="1023"/>
    </location>
</feature>
<comment type="caution">
    <text evidence="18">The sequence shown here is derived from an EMBL/GenBank/DDBJ whole genome shotgun (WGS) entry which is preliminary data.</text>
</comment>
<dbReference type="InterPro" id="IPR040976">
    <property type="entry name" value="Pkinase_fungal"/>
</dbReference>
<comment type="catalytic activity">
    <reaction evidence="15">
        <text>L-seryl-[protein] + ATP = O-phospho-L-seryl-[protein] + ADP + H(+)</text>
        <dbReference type="Rhea" id="RHEA:17989"/>
        <dbReference type="Rhea" id="RHEA-COMP:9863"/>
        <dbReference type="Rhea" id="RHEA-COMP:11604"/>
        <dbReference type="ChEBI" id="CHEBI:15378"/>
        <dbReference type="ChEBI" id="CHEBI:29999"/>
        <dbReference type="ChEBI" id="CHEBI:30616"/>
        <dbReference type="ChEBI" id="CHEBI:83421"/>
        <dbReference type="ChEBI" id="CHEBI:456216"/>
        <dbReference type="EC" id="2.7.11.1"/>
    </reaction>
</comment>
<feature type="region of interest" description="Disordered" evidence="16">
    <location>
        <begin position="996"/>
        <end position="1050"/>
    </location>
</feature>
<dbReference type="Pfam" id="PF11951">
    <property type="entry name" value="Fungal_trans_2"/>
    <property type="match status" value="1"/>
</dbReference>
<evidence type="ECO:0000256" key="8">
    <source>
        <dbReference type="ARBA" id="ARBA00023015"/>
    </source>
</evidence>
<evidence type="ECO:0000313" key="18">
    <source>
        <dbReference type="EMBL" id="TFB07515.1"/>
    </source>
</evidence>
<evidence type="ECO:0000256" key="6">
    <source>
        <dbReference type="ARBA" id="ARBA00022723"/>
    </source>
</evidence>
<dbReference type="InterPro" id="IPR002347">
    <property type="entry name" value="SDR_fam"/>
</dbReference>
<dbReference type="Pfam" id="PF00106">
    <property type="entry name" value="adh_short"/>
    <property type="match status" value="1"/>
</dbReference>
<feature type="region of interest" description="Disordered" evidence="16">
    <location>
        <begin position="358"/>
        <end position="380"/>
    </location>
</feature>
<evidence type="ECO:0000256" key="9">
    <source>
        <dbReference type="ARBA" id="ARBA00023125"/>
    </source>
</evidence>
<evidence type="ECO:0000256" key="5">
    <source>
        <dbReference type="ARBA" id="ARBA00019973"/>
    </source>
</evidence>
<dbReference type="InterPro" id="IPR008266">
    <property type="entry name" value="Tyr_kinase_AS"/>
</dbReference>
<dbReference type="Pfam" id="PF17667">
    <property type="entry name" value="Pkinase_fungal"/>
    <property type="match status" value="1"/>
</dbReference>
<evidence type="ECO:0000256" key="2">
    <source>
        <dbReference type="ARBA" id="ARBA00011534"/>
    </source>
</evidence>
<dbReference type="InterPro" id="IPR036864">
    <property type="entry name" value="Zn2-C6_fun-type_DNA-bd_sf"/>
</dbReference>
<dbReference type="SUPFAM" id="SSF57701">
    <property type="entry name" value="Zn2/Cys6 DNA-binding domain"/>
    <property type="match status" value="1"/>
</dbReference>
<evidence type="ECO:0000256" key="16">
    <source>
        <dbReference type="SAM" id="MobiDB-lite"/>
    </source>
</evidence>
<dbReference type="InterPro" id="IPR000719">
    <property type="entry name" value="Prot_kinase_dom"/>
</dbReference>
<dbReference type="Gene3D" id="1.10.510.10">
    <property type="entry name" value="Transferase(Phosphotransferase) domain 1"/>
    <property type="match status" value="1"/>
</dbReference>
<keyword evidence="8" id="KW-0805">Transcription regulation</keyword>
<dbReference type="Proteomes" id="UP001642720">
    <property type="component" value="Unassembled WGS sequence"/>
</dbReference>
<sequence length="1289" mass="142784">MPSSKFAPDSIPSLQGRVYLVTGGNAGIGKETVIGLAARGAKVYMGARSKDKALAAIHEIQERHSPADVHFLELDLSRFQSVIAAAKKLRAEEPALHGLINNAGIMGIPYSLTTDGYESQFQTNYLSHWLLTYHLLPLLRSTAQSSPEGTVRLVNVTSDGHATFAPPGGIRFEDLGLEKEPSMTRYGQSKLANILHTVQLNKRYGPVSAGAGNGAVWFAAVHPGHIDTDLNKQATGAAPGAILRAATPIMRCLGVLDKQEKGAWSSLFAIASNDFKQANSGAYVVPYAKIGTPSELARDESLAEKLWQWTETELGGKGLLGEQKRRVKCDEGRPACQRCLSTGRVCDGYGIWGGGSSNTHGGSDNVPFASSSPPARGKPTQPLQTVVVMSQRRSIAGQPASLGFEYFRRYTATKLPGLFESGFWDSLALQASEQEPAVLHAVTALGAAHKNEERISLTEYNEAIRHLRQSLKRSDKEALRVCLITCMLFVCIELLRGGFRAGHAHLSSGLRILREIQRRDGIIASDGDIILRSHAASVEDTLVEVFSRLNVQIALFGHVSSYLLFVGESSETSKAYDIPSTFSSLCEARKHLDTLINGSHVLGEQASRLVLEQKLIPQPLYENQGRLEAALMHWLRALDASREALITEADIRTKFAMPMLLLYHTMTRIMAATSLRGTDEMIYDRYLPDFSLLLTQSYDLWDMMRTAIRESYGIRGATKPDINFTVDMGFIPPLYYALAKCRQPNLRRMVLELLKDVPHREGAWDGLTVINMGYSLIQIEEEGLYDGWDILPSCKVPDSSVTDALPVVPASQRLNNVNVALPDYRNGKATLFGRRYRGGGKWDTKIVQFDSAFKKVNPIPDEWHDCLGRDCSPMNRTDWMGCCKHVIRLVNPRPPLFTSLLQPPSTSSLSRHQPNNTLASIMAHSRNGHVAKFSWASDKRKLEVEQLKRAEERGVRGVARVVAHRRITTIASLREGLEFSKPHRFRDELLHFEDLPSTAAGASTSGTKRKSSSDHTSDNTSESKRRRSSSQKPTLIGSNKASLGGRSRPSLYTPGEDLWDNRIYSCLVVSPAGRVISDFRTIKELLESMRDAIKAHQSLFTTGNILHRDISSNNIIITDPEVADGFKGMLIDLDLAKEKDSGPSGGRHQTGTMQFMAVEVLRTADHTYRHDLESFFYVLLWMCARQSWHNGFAGDERPPKESLLRRWEVGSFKYIAAAKEGDMTVNRLEAIMDEFPAVFDVVKPLCLRIRTALFGDTARLQFVTPGGDPAELYKPILEAYDEAIRELNK</sequence>
<dbReference type="RefSeq" id="XP_073563716.1">
    <property type="nucleotide sequence ID" value="XM_073697699.1"/>
</dbReference>
<dbReference type="PRINTS" id="PR00081">
    <property type="entry name" value="GDHRDH"/>
</dbReference>
<comment type="catalytic activity">
    <reaction evidence="14">
        <text>L-threonyl-[protein] + ATP = O-phospho-L-threonyl-[protein] + ADP + H(+)</text>
        <dbReference type="Rhea" id="RHEA:46608"/>
        <dbReference type="Rhea" id="RHEA-COMP:11060"/>
        <dbReference type="Rhea" id="RHEA-COMP:11605"/>
        <dbReference type="ChEBI" id="CHEBI:15378"/>
        <dbReference type="ChEBI" id="CHEBI:30013"/>
        <dbReference type="ChEBI" id="CHEBI:30616"/>
        <dbReference type="ChEBI" id="CHEBI:61977"/>
        <dbReference type="ChEBI" id="CHEBI:456216"/>
        <dbReference type="EC" id="2.7.11.1"/>
    </reaction>
</comment>
<evidence type="ECO:0000256" key="15">
    <source>
        <dbReference type="ARBA" id="ARBA00048679"/>
    </source>
</evidence>
<evidence type="ECO:0000256" key="10">
    <source>
        <dbReference type="ARBA" id="ARBA00023163"/>
    </source>
</evidence>
<feature type="domain" description="Protein kinase" evidence="17">
    <location>
        <begin position="916"/>
        <end position="1289"/>
    </location>
</feature>
<evidence type="ECO:0000256" key="3">
    <source>
        <dbReference type="ARBA" id="ARBA00012513"/>
    </source>
</evidence>
<comment type="function">
    <text evidence="1">Component of the EKC/KEOPS complex that is required for the formation of a threonylcarbamoyl group on adenosine at position 37 (t(6)A37) in tRNAs that read codons beginning with adenine. The complex is probably involved in the transfer of the threonylcarbamoyl moiety of threonylcarbamoyl-AMP (TC-AMP) to the N6 group of A37. BUD32 has ATPase activity in the context of the EKC/KEOPS complex and likely plays a supporting role to the catalytic subunit KAE1. The EKC/KEOPS complex also promotes both telomere uncapping and telomere elongation. The complex is required for efficient recruitment of transcriptional coactivators.</text>
</comment>
<dbReference type="EC" id="2.7.11.1" evidence="3"/>
<dbReference type="Pfam" id="PF00172">
    <property type="entry name" value="Zn_clus"/>
    <property type="match status" value="1"/>
</dbReference>
<evidence type="ECO:0000259" key="17">
    <source>
        <dbReference type="PROSITE" id="PS50011"/>
    </source>
</evidence>
<keyword evidence="6" id="KW-0479">Metal-binding</keyword>
<proteinExistence type="predicted"/>
<gene>
    <name evidence="18" type="ORF">CCMA1212_000221</name>
</gene>
<evidence type="ECO:0000256" key="1">
    <source>
        <dbReference type="ARBA" id="ARBA00003747"/>
    </source>
</evidence>
<accession>A0ABY2HJR3</accession>
<keyword evidence="7" id="KW-0862">Zinc</keyword>
<dbReference type="InterPro" id="IPR011009">
    <property type="entry name" value="Kinase-like_dom_sf"/>
</dbReference>
<evidence type="ECO:0000256" key="13">
    <source>
        <dbReference type="ARBA" id="ARBA00033194"/>
    </source>
</evidence>
<organism evidence="18 19">
    <name type="scientific">Trichoderma ghanense</name>
    <dbReference type="NCBI Taxonomy" id="65468"/>
    <lineage>
        <taxon>Eukaryota</taxon>
        <taxon>Fungi</taxon>
        <taxon>Dikarya</taxon>
        <taxon>Ascomycota</taxon>
        <taxon>Pezizomycotina</taxon>
        <taxon>Sordariomycetes</taxon>
        <taxon>Hypocreomycetidae</taxon>
        <taxon>Hypocreales</taxon>
        <taxon>Hypocreaceae</taxon>
        <taxon>Trichoderma</taxon>
    </lineage>
</organism>
<evidence type="ECO:0000256" key="11">
    <source>
        <dbReference type="ARBA" id="ARBA00023242"/>
    </source>
</evidence>
<keyword evidence="11" id="KW-0539">Nucleus</keyword>
<feature type="compositionally biased region" description="Polar residues" evidence="16">
    <location>
        <begin position="358"/>
        <end position="373"/>
    </location>
</feature>
<reference evidence="18 19" key="1">
    <citation type="submission" date="2018-01" db="EMBL/GenBank/DDBJ databases">
        <title>Genome characterization of the sugarcane-associated fungus Trichoderma ghanense CCMA-1212 and their application in lignocelulose bioconversion.</title>
        <authorList>
            <person name="Steindorff A.S."/>
            <person name="Mendes T.D."/>
            <person name="Vilela E.S.D."/>
            <person name="Rodrigues D.S."/>
            <person name="Formighieri E.F."/>
            <person name="Melo I.S."/>
            <person name="Favaro L.C.L."/>
        </authorList>
    </citation>
    <scope>NUCLEOTIDE SEQUENCE [LARGE SCALE GENOMIC DNA]</scope>
    <source>
        <strain evidence="18 19">CCMA-1212</strain>
    </source>
</reference>
<dbReference type="GeneID" id="300572149"/>
<dbReference type="InterPro" id="IPR001138">
    <property type="entry name" value="Zn2Cys6_DnaBD"/>
</dbReference>
<dbReference type="EMBL" id="PPTA01000001">
    <property type="protein sequence ID" value="TFB07515.1"/>
    <property type="molecule type" value="Genomic_DNA"/>
</dbReference>
<dbReference type="Gene3D" id="3.40.50.720">
    <property type="entry name" value="NAD(P)-binding Rossmann-like Domain"/>
    <property type="match status" value="1"/>
</dbReference>
<protein>
    <recommendedName>
        <fullName evidence="5">EKC/KEOPS complex subunit BUD32</fullName>
        <ecNumber evidence="3">2.7.11.1</ecNumber>
    </recommendedName>
    <alternativeName>
        <fullName evidence="12 13">Atypical Serine/threonine protein kinase BUD32</fullName>
    </alternativeName>
    <alternativeName>
        <fullName evidence="4">EKC/KEOPS complex subunit bud32</fullName>
    </alternativeName>
</protein>
<evidence type="ECO:0000256" key="14">
    <source>
        <dbReference type="ARBA" id="ARBA00047899"/>
    </source>
</evidence>
<dbReference type="InterPro" id="IPR021858">
    <property type="entry name" value="Fun_TF"/>
</dbReference>
<evidence type="ECO:0000256" key="7">
    <source>
        <dbReference type="ARBA" id="ARBA00022833"/>
    </source>
</evidence>
<dbReference type="CDD" id="cd00067">
    <property type="entry name" value="GAL4"/>
    <property type="match status" value="1"/>
</dbReference>
<dbReference type="PANTHER" id="PTHR36206:SF16">
    <property type="entry name" value="TRANSCRIPTION FACTOR DOMAIN-CONTAINING PROTEIN-RELATED"/>
    <property type="match status" value="1"/>
</dbReference>
<keyword evidence="19" id="KW-1185">Reference proteome</keyword>
<evidence type="ECO:0000256" key="12">
    <source>
        <dbReference type="ARBA" id="ARBA00030980"/>
    </source>
</evidence>
<dbReference type="SUPFAM" id="SSF56112">
    <property type="entry name" value="Protein kinase-like (PK-like)"/>
    <property type="match status" value="1"/>
</dbReference>
<keyword evidence="9" id="KW-0238">DNA-binding</keyword>
<dbReference type="PROSITE" id="PS50011">
    <property type="entry name" value="PROTEIN_KINASE_DOM"/>
    <property type="match status" value="1"/>
</dbReference>
<keyword evidence="10" id="KW-0804">Transcription</keyword>
<comment type="subunit">
    <text evidence="2">Component of the EKC/KEOPS complex composed of at least BUD32, CGI121, GON7, KAE1 and PCC1; the whole complex dimerizes.</text>
</comment>
<dbReference type="InterPro" id="IPR036291">
    <property type="entry name" value="NAD(P)-bd_dom_sf"/>
</dbReference>
<feature type="compositionally biased region" description="Polar residues" evidence="16">
    <location>
        <begin position="1031"/>
        <end position="1041"/>
    </location>
</feature>
<dbReference type="InterPro" id="IPR052360">
    <property type="entry name" value="Transcr_Regulatory_Proteins"/>
</dbReference>
<dbReference type="PANTHER" id="PTHR36206">
    <property type="entry name" value="ASPERCRYPTIN BIOSYNTHESIS CLUSTER-SPECIFIC TRANSCRIPTION REGULATOR ATNN-RELATED"/>
    <property type="match status" value="1"/>
</dbReference>
<dbReference type="PROSITE" id="PS00109">
    <property type="entry name" value="PROTEIN_KINASE_TYR"/>
    <property type="match status" value="1"/>
</dbReference>
<evidence type="ECO:0000313" key="19">
    <source>
        <dbReference type="Proteomes" id="UP001642720"/>
    </source>
</evidence>
<evidence type="ECO:0000256" key="4">
    <source>
        <dbReference type="ARBA" id="ARBA00013948"/>
    </source>
</evidence>
<dbReference type="SUPFAM" id="SSF51735">
    <property type="entry name" value="NAD(P)-binding Rossmann-fold domains"/>
    <property type="match status" value="1"/>
</dbReference>
<name>A0ABY2HJR3_9HYPO</name>